<keyword evidence="2" id="KW-0175">Coiled coil</keyword>
<dbReference type="PANTHER" id="PTHR38693:SF1">
    <property type="entry name" value="UBIQUINONE BIOSYNTHESIS ACCESSORY FACTOR UBIJ"/>
    <property type="match status" value="1"/>
</dbReference>
<accession>A0A9W4QUH3</accession>
<keyword evidence="5" id="KW-1185">Reference proteome</keyword>
<sequence length="219" mass="24742">MALEEHSKEQPAAGSFFMLPSFVLSLIEQVLNQALKLDPSLLDKLKAVEHQRLLVEVRDWQQKIAITYANQQLHLYTAFEHADADCMISANINTLLALKNPAMLTQLIRQDKLDLQGDLNIAQNYSSAFSSLDIDWPEQLAKYVGDAPAQQLYLHFQSFKQQGKKAKSQLDNTFISVCQDELAITIHPLELAQFKQQNRALKSQVAAIEQRINALIKAL</sequence>
<dbReference type="InterPro" id="IPR036527">
    <property type="entry name" value="SCP2_sterol-bd_dom_sf"/>
</dbReference>
<feature type="coiled-coil region" evidence="2">
    <location>
        <begin position="191"/>
        <end position="218"/>
    </location>
</feature>
<evidence type="ECO:0000256" key="1">
    <source>
        <dbReference type="HAMAP-Rule" id="MF_02215"/>
    </source>
</evidence>
<dbReference type="InterPro" id="IPR038989">
    <property type="entry name" value="UbiJ"/>
</dbReference>
<evidence type="ECO:0000256" key="2">
    <source>
        <dbReference type="SAM" id="Coils"/>
    </source>
</evidence>
<evidence type="ECO:0000313" key="5">
    <source>
        <dbReference type="Proteomes" id="UP001152447"/>
    </source>
</evidence>
<dbReference type="HAMAP" id="MF_02215">
    <property type="entry name" value="UbiJ"/>
    <property type="match status" value="1"/>
</dbReference>
<dbReference type="EMBL" id="CAMAPB010000008">
    <property type="protein sequence ID" value="CAH9053661.1"/>
    <property type="molecule type" value="Genomic_DNA"/>
</dbReference>
<evidence type="ECO:0000313" key="4">
    <source>
        <dbReference type="EMBL" id="CAH9053661.1"/>
    </source>
</evidence>
<reference evidence="4" key="1">
    <citation type="submission" date="2022-07" db="EMBL/GenBank/DDBJ databases">
        <authorList>
            <person name="Criscuolo A."/>
        </authorList>
    </citation>
    <scope>NUCLEOTIDE SEQUENCE</scope>
    <source>
        <strain evidence="4">CIP103197</strain>
    </source>
</reference>
<dbReference type="InterPro" id="IPR003033">
    <property type="entry name" value="SCP2_sterol-bd_dom"/>
</dbReference>
<gene>
    <name evidence="1 4" type="primary">ubiJ</name>
    <name evidence="4" type="ORF">PSEHALCIP103_00867</name>
</gene>
<dbReference type="RefSeq" id="WP_262976218.1">
    <property type="nucleotide sequence ID" value="NZ_CAMAPB010000008.1"/>
</dbReference>
<keyword evidence="1" id="KW-0963">Cytoplasm</keyword>
<proteinExistence type="inferred from homology"/>
<comment type="caution">
    <text evidence="4">The sequence shown here is derived from an EMBL/GenBank/DDBJ whole genome shotgun (WGS) entry which is preliminary data.</text>
</comment>
<dbReference type="PANTHER" id="PTHR38693">
    <property type="entry name" value="UBIQUINONE BIOSYNTHESIS PROTEIN UBIJ"/>
    <property type="match status" value="1"/>
</dbReference>
<comment type="pathway">
    <text evidence="1">Cofactor biosynthesis; ubiquinone biosynthesis.</text>
</comment>
<protein>
    <recommendedName>
        <fullName evidence="1">Ubiquinone biosynthesis accessory factor UbiJ</fullName>
    </recommendedName>
</protein>
<comment type="function">
    <text evidence="1">Required for ubiquinone (coenzyme Q) biosynthesis. Binds hydrophobic ubiquinone biosynthetic intermediates via its SCP2 domain and is essential for the stability of the Ubi complex. May constitute a docking platform where Ubi enzymes assemble and access their SCP2-bound polyprenyl substrates.</text>
</comment>
<keyword evidence="1" id="KW-0831">Ubiquinone biosynthesis</keyword>
<evidence type="ECO:0000259" key="3">
    <source>
        <dbReference type="Pfam" id="PF02036"/>
    </source>
</evidence>
<comment type="similarity">
    <text evidence="1">Belongs to the UbiJ family.</text>
</comment>
<dbReference type="GO" id="GO:0005737">
    <property type="term" value="C:cytoplasm"/>
    <property type="evidence" value="ECO:0007669"/>
    <property type="project" value="UniProtKB-SubCell"/>
</dbReference>
<dbReference type="AlphaFoldDB" id="A0A9W4QUH3"/>
<dbReference type="Pfam" id="PF02036">
    <property type="entry name" value="SCP2"/>
    <property type="match status" value="1"/>
</dbReference>
<keyword evidence="4" id="KW-0830">Ubiquinone</keyword>
<comment type="subcellular location">
    <subcellularLocation>
        <location evidence="1">Cytoplasm</location>
    </subcellularLocation>
</comment>
<organism evidence="4 5">
    <name type="scientific">Pseudoalteromonas haloplanktis</name>
    <name type="common">Alteromonas haloplanktis</name>
    <dbReference type="NCBI Taxonomy" id="228"/>
    <lineage>
        <taxon>Bacteria</taxon>
        <taxon>Pseudomonadati</taxon>
        <taxon>Pseudomonadota</taxon>
        <taxon>Gammaproteobacteria</taxon>
        <taxon>Alteromonadales</taxon>
        <taxon>Pseudoalteromonadaceae</taxon>
        <taxon>Pseudoalteromonas</taxon>
    </lineage>
</organism>
<dbReference type="SUPFAM" id="SSF55718">
    <property type="entry name" value="SCP-like"/>
    <property type="match status" value="1"/>
</dbReference>
<dbReference type="Proteomes" id="UP001152447">
    <property type="component" value="Unassembled WGS sequence"/>
</dbReference>
<feature type="domain" description="SCP2" evidence="3">
    <location>
        <begin position="31"/>
        <end position="129"/>
    </location>
</feature>
<name>A0A9W4QUH3_PSEHA</name>
<dbReference type="GO" id="GO:0006744">
    <property type="term" value="P:ubiquinone biosynthetic process"/>
    <property type="evidence" value="ECO:0007669"/>
    <property type="project" value="UniProtKB-UniRule"/>
</dbReference>